<proteinExistence type="predicted"/>
<sequence length="100" mass="11391">MVLKGRNLSSRTFVNDETENEAGLTITLEQLYSKPTVFGGDVQLKINTTFIQQKTFVNANILERVKSSFEDVSEMVQKLSYFVERVIFSLQIIIVEVKNA</sequence>
<name>A0ABD2MUD1_9CUCU</name>
<keyword evidence="2" id="KW-1185">Reference proteome</keyword>
<dbReference type="AlphaFoldDB" id="A0ABD2MUD1"/>
<comment type="caution">
    <text evidence="1">The sequence shown here is derived from an EMBL/GenBank/DDBJ whole genome shotgun (WGS) entry which is preliminary data.</text>
</comment>
<evidence type="ECO:0000313" key="1">
    <source>
        <dbReference type="EMBL" id="KAL3269847.1"/>
    </source>
</evidence>
<dbReference type="Proteomes" id="UP001516400">
    <property type="component" value="Unassembled WGS sequence"/>
</dbReference>
<reference evidence="1 2" key="1">
    <citation type="journal article" date="2021" name="BMC Biol.">
        <title>Horizontally acquired antibacterial genes associated with adaptive radiation of ladybird beetles.</title>
        <authorList>
            <person name="Li H.S."/>
            <person name="Tang X.F."/>
            <person name="Huang Y.H."/>
            <person name="Xu Z.Y."/>
            <person name="Chen M.L."/>
            <person name="Du X.Y."/>
            <person name="Qiu B.Y."/>
            <person name="Chen P.T."/>
            <person name="Zhang W."/>
            <person name="Slipinski A."/>
            <person name="Escalona H.E."/>
            <person name="Waterhouse R.M."/>
            <person name="Zwick A."/>
            <person name="Pang H."/>
        </authorList>
    </citation>
    <scope>NUCLEOTIDE SEQUENCE [LARGE SCALE GENOMIC DNA]</scope>
    <source>
        <strain evidence="1">SYSU2018</strain>
    </source>
</reference>
<gene>
    <name evidence="1" type="ORF">HHI36_008905</name>
</gene>
<dbReference type="EMBL" id="JABFTP020000021">
    <property type="protein sequence ID" value="KAL3269847.1"/>
    <property type="molecule type" value="Genomic_DNA"/>
</dbReference>
<accession>A0ABD2MUD1</accession>
<protein>
    <submittedName>
        <fullName evidence="1">Uncharacterized protein</fullName>
    </submittedName>
</protein>
<evidence type="ECO:0000313" key="2">
    <source>
        <dbReference type="Proteomes" id="UP001516400"/>
    </source>
</evidence>
<organism evidence="1 2">
    <name type="scientific">Cryptolaemus montrouzieri</name>
    <dbReference type="NCBI Taxonomy" id="559131"/>
    <lineage>
        <taxon>Eukaryota</taxon>
        <taxon>Metazoa</taxon>
        <taxon>Ecdysozoa</taxon>
        <taxon>Arthropoda</taxon>
        <taxon>Hexapoda</taxon>
        <taxon>Insecta</taxon>
        <taxon>Pterygota</taxon>
        <taxon>Neoptera</taxon>
        <taxon>Endopterygota</taxon>
        <taxon>Coleoptera</taxon>
        <taxon>Polyphaga</taxon>
        <taxon>Cucujiformia</taxon>
        <taxon>Coccinelloidea</taxon>
        <taxon>Coccinellidae</taxon>
        <taxon>Scymninae</taxon>
        <taxon>Scymnini</taxon>
        <taxon>Cryptolaemus</taxon>
    </lineage>
</organism>